<dbReference type="EMBL" id="CM044702">
    <property type="protein sequence ID" value="KAI5677428.1"/>
    <property type="molecule type" value="Genomic_DNA"/>
</dbReference>
<protein>
    <submittedName>
        <fullName evidence="1">Uncharacterized protein</fullName>
    </submittedName>
</protein>
<evidence type="ECO:0000313" key="2">
    <source>
        <dbReference type="Proteomes" id="UP001060085"/>
    </source>
</evidence>
<dbReference type="Proteomes" id="UP001060085">
    <property type="component" value="Linkage Group LG02"/>
</dbReference>
<sequence>MKRVRESARIKELSENGKKYKMYKIEVGPTVVERALNDIFYDSFRVKKHAVVKSRGMIVENCFFEESLTKIGLVDFLVSARLLNSACFAKEYSETLVHEFYANLDEDIYDVGSSFHDLVYVRKEVVDFHVEELSAFLGIPFYHDIEGSDLGETKVTKKMEADIRKSKEVEARFKPPLKSIKSKQPIHVSKSIVDHQNYVHRIQF</sequence>
<gene>
    <name evidence="1" type="ORF">M9H77_08378</name>
</gene>
<accession>A0ACC0BY13</accession>
<name>A0ACC0BY13_CATRO</name>
<keyword evidence="2" id="KW-1185">Reference proteome</keyword>
<proteinExistence type="predicted"/>
<reference evidence="2" key="1">
    <citation type="journal article" date="2023" name="Nat. Plants">
        <title>Single-cell RNA sequencing provides a high-resolution roadmap for understanding the multicellular compartmentation of specialized metabolism.</title>
        <authorList>
            <person name="Sun S."/>
            <person name="Shen X."/>
            <person name="Li Y."/>
            <person name="Li Y."/>
            <person name="Wang S."/>
            <person name="Li R."/>
            <person name="Zhang H."/>
            <person name="Shen G."/>
            <person name="Guo B."/>
            <person name="Wei J."/>
            <person name="Xu J."/>
            <person name="St-Pierre B."/>
            <person name="Chen S."/>
            <person name="Sun C."/>
        </authorList>
    </citation>
    <scope>NUCLEOTIDE SEQUENCE [LARGE SCALE GENOMIC DNA]</scope>
</reference>
<organism evidence="1 2">
    <name type="scientific">Catharanthus roseus</name>
    <name type="common">Madagascar periwinkle</name>
    <name type="synonym">Vinca rosea</name>
    <dbReference type="NCBI Taxonomy" id="4058"/>
    <lineage>
        <taxon>Eukaryota</taxon>
        <taxon>Viridiplantae</taxon>
        <taxon>Streptophyta</taxon>
        <taxon>Embryophyta</taxon>
        <taxon>Tracheophyta</taxon>
        <taxon>Spermatophyta</taxon>
        <taxon>Magnoliopsida</taxon>
        <taxon>eudicotyledons</taxon>
        <taxon>Gunneridae</taxon>
        <taxon>Pentapetalae</taxon>
        <taxon>asterids</taxon>
        <taxon>lamiids</taxon>
        <taxon>Gentianales</taxon>
        <taxon>Apocynaceae</taxon>
        <taxon>Rauvolfioideae</taxon>
        <taxon>Vinceae</taxon>
        <taxon>Catharanthinae</taxon>
        <taxon>Catharanthus</taxon>
    </lineage>
</organism>
<evidence type="ECO:0000313" key="1">
    <source>
        <dbReference type="EMBL" id="KAI5677428.1"/>
    </source>
</evidence>
<comment type="caution">
    <text evidence="1">The sequence shown here is derived from an EMBL/GenBank/DDBJ whole genome shotgun (WGS) entry which is preliminary data.</text>
</comment>